<dbReference type="Pfam" id="PF00107">
    <property type="entry name" value="ADH_zinc_N"/>
    <property type="match status" value="1"/>
</dbReference>
<evidence type="ECO:0000313" key="3">
    <source>
        <dbReference type="Proteomes" id="UP000027195"/>
    </source>
</evidence>
<dbReference type="SUPFAM" id="SSF50129">
    <property type="entry name" value="GroES-like"/>
    <property type="match status" value="1"/>
</dbReference>
<gene>
    <name evidence="2" type="ORF">BOTBODRAFT_33668</name>
</gene>
<dbReference type="HOGENOM" id="CLU_026673_3_3_1"/>
<dbReference type="FunCoup" id="A0A067MNC6">
    <property type="interactions" value="335"/>
</dbReference>
<keyword evidence="3" id="KW-1185">Reference proteome</keyword>
<dbReference type="PANTHER" id="PTHR11695:SF294">
    <property type="entry name" value="RETICULON-4-INTERACTING PROTEIN 1, MITOCHONDRIAL"/>
    <property type="match status" value="1"/>
</dbReference>
<organism evidence="2 3">
    <name type="scientific">Botryobasidium botryosum (strain FD-172 SS1)</name>
    <dbReference type="NCBI Taxonomy" id="930990"/>
    <lineage>
        <taxon>Eukaryota</taxon>
        <taxon>Fungi</taxon>
        <taxon>Dikarya</taxon>
        <taxon>Basidiomycota</taxon>
        <taxon>Agaricomycotina</taxon>
        <taxon>Agaricomycetes</taxon>
        <taxon>Cantharellales</taxon>
        <taxon>Botryobasidiaceae</taxon>
        <taxon>Botryobasidium</taxon>
    </lineage>
</organism>
<dbReference type="PANTHER" id="PTHR11695">
    <property type="entry name" value="ALCOHOL DEHYDROGENASE RELATED"/>
    <property type="match status" value="1"/>
</dbReference>
<dbReference type="SMART" id="SM00829">
    <property type="entry name" value="PKS_ER"/>
    <property type="match status" value="1"/>
</dbReference>
<dbReference type="STRING" id="930990.A0A067MNC6"/>
<dbReference type="InterPro" id="IPR050700">
    <property type="entry name" value="YIM1/Zinc_Alcohol_DH_Fams"/>
</dbReference>
<dbReference type="InterPro" id="IPR013154">
    <property type="entry name" value="ADH-like_N"/>
</dbReference>
<evidence type="ECO:0000259" key="1">
    <source>
        <dbReference type="SMART" id="SM00829"/>
    </source>
</evidence>
<dbReference type="GO" id="GO:0005739">
    <property type="term" value="C:mitochondrion"/>
    <property type="evidence" value="ECO:0007669"/>
    <property type="project" value="TreeGrafter"/>
</dbReference>
<accession>A0A067MNC6</accession>
<dbReference type="Proteomes" id="UP000027195">
    <property type="component" value="Unassembled WGS sequence"/>
</dbReference>
<dbReference type="GO" id="GO:0016491">
    <property type="term" value="F:oxidoreductase activity"/>
    <property type="evidence" value="ECO:0007669"/>
    <property type="project" value="InterPro"/>
</dbReference>
<dbReference type="AlphaFoldDB" id="A0A067MNC6"/>
<dbReference type="InterPro" id="IPR020843">
    <property type="entry name" value="ER"/>
</dbReference>
<dbReference type="Gene3D" id="3.40.50.720">
    <property type="entry name" value="NAD(P)-binding Rossmann-like Domain"/>
    <property type="match status" value="1"/>
</dbReference>
<protein>
    <recommendedName>
        <fullName evidence="1">Enoyl reductase (ER) domain-containing protein</fullName>
    </recommendedName>
</protein>
<feature type="domain" description="Enoyl reductase (ER)" evidence="1">
    <location>
        <begin position="19"/>
        <end position="348"/>
    </location>
</feature>
<dbReference type="OrthoDB" id="3509362at2759"/>
<dbReference type="EMBL" id="KL198044">
    <property type="protein sequence ID" value="KDQ13347.1"/>
    <property type="molecule type" value="Genomic_DNA"/>
</dbReference>
<evidence type="ECO:0000313" key="2">
    <source>
        <dbReference type="EMBL" id="KDQ13347.1"/>
    </source>
</evidence>
<dbReference type="CDD" id="cd08267">
    <property type="entry name" value="MDR1"/>
    <property type="match status" value="1"/>
</dbReference>
<dbReference type="SUPFAM" id="SSF51735">
    <property type="entry name" value="NAD(P)-binding Rossmann-fold domains"/>
    <property type="match status" value="1"/>
</dbReference>
<sequence length="353" mass="38002">MSSMELPSTQRQWQQVGRGLPKDVLQLVPNAPMPKLRKGEVLVKISHAAMTPGSWKIMGSPLSYFRHGAVPELEAAGWVADPNGSVFQKGDEVVGALEQNTHIFGGIGTLSEYAVFPSEYIFPKPSSMSMEEAAGLLSSGMTAYKALVEEGHFKTGWRLFINGGTTASGIAAIQIAKALGAAYIAVSCSSGSFELVKGLGADEAIDYKSSPLNNQLSSRFSNQPFDIILDCVGHHSLFVACPAFLKSEGVFVSIAVDTPEMPSPLEVLRIAANTLVDVFLPTWLGGTPRRFVFSRTPPARHRLLDSLRWAEEGKLKILVDSTHSSSKDGVMAAYSRVMSGRAKGKVVINMQDS</sequence>
<proteinExistence type="predicted"/>
<reference evidence="3" key="1">
    <citation type="journal article" date="2014" name="Proc. Natl. Acad. Sci. U.S.A.">
        <title>Extensive sampling of basidiomycete genomes demonstrates inadequacy of the white-rot/brown-rot paradigm for wood decay fungi.</title>
        <authorList>
            <person name="Riley R."/>
            <person name="Salamov A.A."/>
            <person name="Brown D.W."/>
            <person name="Nagy L.G."/>
            <person name="Floudas D."/>
            <person name="Held B.W."/>
            <person name="Levasseur A."/>
            <person name="Lombard V."/>
            <person name="Morin E."/>
            <person name="Otillar R."/>
            <person name="Lindquist E.A."/>
            <person name="Sun H."/>
            <person name="LaButti K.M."/>
            <person name="Schmutz J."/>
            <person name="Jabbour D."/>
            <person name="Luo H."/>
            <person name="Baker S.E."/>
            <person name="Pisabarro A.G."/>
            <person name="Walton J.D."/>
            <person name="Blanchette R.A."/>
            <person name="Henrissat B."/>
            <person name="Martin F."/>
            <person name="Cullen D."/>
            <person name="Hibbett D.S."/>
            <person name="Grigoriev I.V."/>
        </authorList>
    </citation>
    <scope>NUCLEOTIDE SEQUENCE [LARGE SCALE GENOMIC DNA]</scope>
    <source>
        <strain evidence="3">FD-172 SS1</strain>
    </source>
</reference>
<dbReference type="InterPro" id="IPR013149">
    <property type="entry name" value="ADH-like_C"/>
</dbReference>
<dbReference type="InParanoid" id="A0A067MNC6"/>
<dbReference type="InterPro" id="IPR036291">
    <property type="entry name" value="NAD(P)-bd_dom_sf"/>
</dbReference>
<dbReference type="InterPro" id="IPR011032">
    <property type="entry name" value="GroES-like_sf"/>
</dbReference>
<name>A0A067MNC6_BOTB1</name>
<dbReference type="Gene3D" id="3.90.180.10">
    <property type="entry name" value="Medium-chain alcohol dehydrogenases, catalytic domain"/>
    <property type="match status" value="1"/>
</dbReference>
<dbReference type="Pfam" id="PF08240">
    <property type="entry name" value="ADH_N"/>
    <property type="match status" value="1"/>
</dbReference>